<name>A0ABS8WQW4_DATST</name>
<evidence type="ECO:0000313" key="1">
    <source>
        <dbReference type="EMBL" id="MCE3215305.1"/>
    </source>
</evidence>
<proteinExistence type="predicted"/>
<keyword evidence="2" id="KW-1185">Reference proteome</keyword>
<protein>
    <submittedName>
        <fullName evidence="1">Uncharacterized protein</fullName>
    </submittedName>
</protein>
<organism evidence="1 2">
    <name type="scientific">Datura stramonium</name>
    <name type="common">Jimsonweed</name>
    <name type="synonym">Common thornapple</name>
    <dbReference type="NCBI Taxonomy" id="4076"/>
    <lineage>
        <taxon>Eukaryota</taxon>
        <taxon>Viridiplantae</taxon>
        <taxon>Streptophyta</taxon>
        <taxon>Embryophyta</taxon>
        <taxon>Tracheophyta</taxon>
        <taxon>Spermatophyta</taxon>
        <taxon>Magnoliopsida</taxon>
        <taxon>eudicotyledons</taxon>
        <taxon>Gunneridae</taxon>
        <taxon>Pentapetalae</taxon>
        <taxon>asterids</taxon>
        <taxon>lamiids</taxon>
        <taxon>Solanales</taxon>
        <taxon>Solanaceae</taxon>
        <taxon>Solanoideae</taxon>
        <taxon>Datureae</taxon>
        <taxon>Datura</taxon>
    </lineage>
</organism>
<comment type="caution">
    <text evidence="1">The sequence shown here is derived from an EMBL/GenBank/DDBJ whole genome shotgun (WGS) entry which is preliminary data.</text>
</comment>
<evidence type="ECO:0000313" key="2">
    <source>
        <dbReference type="Proteomes" id="UP000823775"/>
    </source>
</evidence>
<dbReference type="Proteomes" id="UP000823775">
    <property type="component" value="Unassembled WGS sequence"/>
</dbReference>
<reference evidence="1 2" key="1">
    <citation type="journal article" date="2021" name="BMC Genomics">
        <title>Datura genome reveals duplications of psychoactive alkaloid biosynthetic genes and high mutation rate following tissue culture.</title>
        <authorList>
            <person name="Rajewski A."/>
            <person name="Carter-House D."/>
            <person name="Stajich J."/>
            <person name="Litt A."/>
        </authorList>
    </citation>
    <scope>NUCLEOTIDE SEQUENCE [LARGE SCALE GENOMIC DNA]</scope>
    <source>
        <strain evidence="1">AR-01</strain>
    </source>
</reference>
<dbReference type="EMBL" id="JACEIK010010720">
    <property type="protein sequence ID" value="MCE3215305.1"/>
    <property type="molecule type" value="Genomic_DNA"/>
</dbReference>
<accession>A0ABS8WQW4</accession>
<sequence>MFPIHVSTSPVQKIADVLRLTEQSLAAISKPITKADGQEGLQRGRQTIPGRAGKSLASAIKSSVSEDTLYFGSTIGASLECAYLSLSSITF</sequence>
<gene>
    <name evidence="1" type="ORF">HAX54_001805</name>
</gene>